<evidence type="ECO:0000256" key="6">
    <source>
        <dbReference type="ARBA" id="ARBA00023136"/>
    </source>
</evidence>
<comment type="similarity">
    <text evidence="7 8">Belongs to the cytochrome b5 family.</text>
</comment>
<evidence type="ECO:0000256" key="8">
    <source>
        <dbReference type="RuleBase" id="RU362121"/>
    </source>
</evidence>
<evidence type="ECO:0000256" key="4">
    <source>
        <dbReference type="ARBA" id="ARBA00022723"/>
    </source>
</evidence>
<dbReference type="InterPro" id="IPR001199">
    <property type="entry name" value="Cyt_B5-like_heme/steroid-bd"/>
</dbReference>
<keyword evidence="5 8" id="KW-0408">Iron</keyword>
<evidence type="ECO:0000256" key="9">
    <source>
        <dbReference type="SAM" id="MobiDB-lite"/>
    </source>
</evidence>
<protein>
    <submittedName>
        <fullName evidence="12">Cytochrome b5 isoform X1</fullName>
    </submittedName>
</protein>
<dbReference type="InterPro" id="IPR036400">
    <property type="entry name" value="Cyt_B5-like_heme/steroid_sf"/>
</dbReference>
<feature type="compositionally biased region" description="Basic residues" evidence="9">
    <location>
        <begin position="51"/>
        <end position="71"/>
    </location>
</feature>
<sequence length="223" mass="24626">MSSGRCSVVVGSDGHYGFSSVGRKSSAPPPTTAASVFDWRSKNPKREEARKGRRRSKKKKEKKKKGKKKALARKEKMPTITKLYSMEEVSKHNTNDDCWIVVNGNVYDVTMYLDEHPGGDDVLLAATGKDATEDFEDAGHSKTARDLMQEYFIGELDTTTLISTPIAELEIFQKDKSSSDFSSKLMSKAVQYWAFPAAIIGISVVAAILCTQLANTILLKLLP</sequence>
<evidence type="ECO:0000313" key="12">
    <source>
        <dbReference type="RefSeq" id="XP_020091336.1"/>
    </source>
</evidence>
<evidence type="ECO:0000256" key="7">
    <source>
        <dbReference type="ARBA" id="ARBA00038168"/>
    </source>
</evidence>
<reference evidence="12" key="2">
    <citation type="submission" date="2025-08" db="UniProtKB">
        <authorList>
            <consortium name="RefSeq"/>
        </authorList>
    </citation>
    <scope>IDENTIFICATION</scope>
    <source>
        <tissue evidence="12">Leaf</tissue>
    </source>
</reference>
<dbReference type="GeneID" id="109712276"/>
<dbReference type="Gene3D" id="3.10.120.10">
    <property type="entry name" value="Cytochrome b5-like heme/steroid binding domain"/>
    <property type="match status" value="1"/>
</dbReference>
<evidence type="ECO:0000256" key="1">
    <source>
        <dbReference type="ARBA" id="ARBA00004370"/>
    </source>
</evidence>
<dbReference type="PANTHER" id="PTHR19359">
    <property type="entry name" value="CYTOCHROME B5"/>
    <property type="match status" value="1"/>
</dbReference>
<dbReference type="PANTHER" id="PTHR19359:SF25">
    <property type="entry name" value="CYTOCHROME B5 HEME-BINDING DOMAIN-CONTAINING PROTEIN"/>
    <property type="match status" value="1"/>
</dbReference>
<dbReference type="Pfam" id="PF00173">
    <property type="entry name" value="Cyt-b5"/>
    <property type="match status" value="1"/>
</dbReference>
<comment type="subcellular location">
    <subcellularLocation>
        <location evidence="1">Membrane</location>
    </subcellularLocation>
</comment>
<dbReference type="SUPFAM" id="SSF55856">
    <property type="entry name" value="Cytochrome b5-like heme/steroid binding domain"/>
    <property type="match status" value="1"/>
</dbReference>
<dbReference type="RefSeq" id="XP_020091336.1">
    <property type="nucleotide sequence ID" value="XM_020235747.1"/>
</dbReference>
<name>A0A6P5F5A1_ANACO</name>
<dbReference type="AlphaFoldDB" id="A0A6P5F5A1"/>
<dbReference type="Proteomes" id="UP000515123">
    <property type="component" value="Linkage group 7"/>
</dbReference>
<organism evidence="11 12">
    <name type="scientific">Ananas comosus</name>
    <name type="common">Pineapple</name>
    <name type="synonym">Ananas ananas</name>
    <dbReference type="NCBI Taxonomy" id="4615"/>
    <lineage>
        <taxon>Eukaryota</taxon>
        <taxon>Viridiplantae</taxon>
        <taxon>Streptophyta</taxon>
        <taxon>Embryophyta</taxon>
        <taxon>Tracheophyta</taxon>
        <taxon>Spermatophyta</taxon>
        <taxon>Magnoliopsida</taxon>
        <taxon>Liliopsida</taxon>
        <taxon>Poales</taxon>
        <taxon>Bromeliaceae</taxon>
        <taxon>Bromelioideae</taxon>
        <taxon>Ananas</taxon>
    </lineage>
</organism>
<dbReference type="InterPro" id="IPR050668">
    <property type="entry name" value="Cytochrome_b5"/>
</dbReference>
<evidence type="ECO:0000256" key="2">
    <source>
        <dbReference type="ARBA" id="ARBA00022617"/>
    </source>
</evidence>
<gene>
    <name evidence="12" type="primary">LOC109712276</name>
</gene>
<keyword evidence="11" id="KW-1185">Reference proteome</keyword>
<evidence type="ECO:0000313" key="11">
    <source>
        <dbReference type="Proteomes" id="UP000515123"/>
    </source>
</evidence>
<feature type="region of interest" description="Disordered" evidence="9">
    <location>
        <begin position="17"/>
        <end position="74"/>
    </location>
</feature>
<keyword evidence="2 8" id="KW-0349">Heme</keyword>
<dbReference type="FunFam" id="3.10.120.10:FF:000002">
    <property type="entry name" value="Cytochrome b5 type B"/>
    <property type="match status" value="1"/>
</dbReference>
<dbReference type="PROSITE" id="PS50255">
    <property type="entry name" value="CYTOCHROME_B5_2"/>
    <property type="match status" value="1"/>
</dbReference>
<feature type="transmembrane region" description="Helical" evidence="8">
    <location>
        <begin position="192"/>
        <end position="214"/>
    </location>
</feature>
<dbReference type="GO" id="GO:0016020">
    <property type="term" value="C:membrane"/>
    <property type="evidence" value="ECO:0007669"/>
    <property type="project" value="UniProtKB-SubCell"/>
</dbReference>
<dbReference type="PROSITE" id="PS00191">
    <property type="entry name" value="CYTOCHROME_B5_1"/>
    <property type="match status" value="1"/>
</dbReference>
<evidence type="ECO:0000259" key="10">
    <source>
        <dbReference type="PROSITE" id="PS50255"/>
    </source>
</evidence>
<keyword evidence="8" id="KW-1133">Transmembrane helix</keyword>
<keyword evidence="4 8" id="KW-0479">Metal-binding</keyword>
<dbReference type="SMART" id="SM01117">
    <property type="entry name" value="Cyt-b5"/>
    <property type="match status" value="1"/>
</dbReference>
<dbReference type="GO" id="GO:0020037">
    <property type="term" value="F:heme binding"/>
    <property type="evidence" value="ECO:0007669"/>
    <property type="project" value="UniProtKB-UniRule"/>
</dbReference>
<proteinExistence type="inferred from homology"/>
<reference evidence="11" key="1">
    <citation type="journal article" date="2015" name="Nat. Genet.">
        <title>The pineapple genome and the evolution of CAM photosynthesis.</title>
        <authorList>
            <person name="Ming R."/>
            <person name="VanBuren R."/>
            <person name="Wai C.M."/>
            <person name="Tang H."/>
            <person name="Schatz M.C."/>
            <person name="Bowers J.E."/>
            <person name="Lyons E."/>
            <person name="Wang M.L."/>
            <person name="Chen J."/>
            <person name="Biggers E."/>
            <person name="Zhang J."/>
            <person name="Huang L."/>
            <person name="Zhang L."/>
            <person name="Miao W."/>
            <person name="Zhang J."/>
            <person name="Ye Z."/>
            <person name="Miao C."/>
            <person name="Lin Z."/>
            <person name="Wang H."/>
            <person name="Zhou H."/>
            <person name="Yim W.C."/>
            <person name="Priest H.D."/>
            <person name="Zheng C."/>
            <person name="Woodhouse M."/>
            <person name="Edger P.P."/>
            <person name="Guyot R."/>
            <person name="Guo H.B."/>
            <person name="Guo H."/>
            <person name="Zheng G."/>
            <person name="Singh R."/>
            <person name="Sharma A."/>
            <person name="Min X."/>
            <person name="Zheng Y."/>
            <person name="Lee H."/>
            <person name="Gurtowski J."/>
            <person name="Sedlazeck F.J."/>
            <person name="Harkess A."/>
            <person name="McKain M.R."/>
            <person name="Liao Z."/>
            <person name="Fang J."/>
            <person name="Liu J."/>
            <person name="Zhang X."/>
            <person name="Zhang Q."/>
            <person name="Hu W."/>
            <person name="Qin Y."/>
            <person name="Wang K."/>
            <person name="Chen L.Y."/>
            <person name="Shirley N."/>
            <person name="Lin Y.R."/>
            <person name="Liu L.Y."/>
            <person name="Hernandez A.G."/>
            <person name="Wright C.L."/>
            <person name="Bulone V."/>
            <person name="Tuskan G.A."/>
            <person name="Heath K."/>
            <person name="Zee F."/>
            <person name="Moore P.H."/>
            <person name="Sunkar R."/>
            <person name="Leebens-Mack J.H."/>
            <person name="Mockler T."/>
            <person name="Bennetzen J.L."/>
            <person name="Freeling M."/>
            <person name="Sankoff D."/>
            <person name="Paterson A.H."/>
            <person name="Zhu X."/>
            <person name="Yang X."/>
            <person name="Smith J.A."/>
            <person name="Cushman J.C."/>
            <person name="Paull R.E."/>
            <person name="Yu Q."/>
        </authorList>
    </citation>
    <scope>NUCLEOTIDE SEQUENCE [LARGE SCALE GENOMIC DNA]</scope>
    <source>
        <strain evidence="11">cv. F153</strain>
    </source>
</reference>
<keyword evidence="6 8" id="KW-0472">Membrane</keyword>
<accession>A0A6P5F5A1</accession>
<dbReference type="PRINTS" id="PR00363">
    <property type="entry name" value="CYTOCHROMEB5"/>
</dbReference>
<dbReference type="GO" id="GO:0046872">
    <property type="term" value="F:metal ion binding"/>
    <property type="evidence" value="ECO:0007669"/>
    <property type="project" value="UniProtKB-UniRule"/>
</dbReference>
<keyword evidence="3 8" id="KW-0812">Transmembrane</keyword>
<dbReference type="OrthoDB" id="260519at2759"/>
<evidence type="ECO:0000256" key="5">
    <source>
        <dbReference type="ARBA" id="ARBA00023004"/>
    </source>
</evidence>
<feature type="compositionally biased region" description="Basic and acidic residues" evidence="9">
    <location>
        <begin position="39"/>
        <end position="50"/>
    </location>
</feature>
<feature type="domain" description="Cytochrome b5 heme-binding" evidence="10">
    <location>
        <begin position="81"/>
        <end position="157"/>
    </location>
</feature>
<evidence type="ECO:0000256" key="3">
    <source>
        <dbReference type="ARBA" id="ARBA00022692"/>
    </source>
</evidence>
<dbReference type="InterPro" id="IPR018506">
    <property type="entry name" value="Cyt_B5_heme-BS"/>
</dbReference>